<gene>
    <name evidence="1" type="ORF">UFOPK3423_01113</name>
</gene>
<reference evidence="1" key="1">
    <citation type="submission" date="2020-05" db="EMBL/GenBank/DDBJ databases">
        <authorList>
            <person name="Chiriac C."/>
            <person name="Salcher M."/>
            <person name="Ghai R."/>
            <person name="Kavagutti S V."/>
        </authorList>
    </citation>
    <scope>NUCLEOTIDE SEQUENCE</scope>
</reference>
<organism evidence="1">
    <name type="scientific">freshwater metagenome</name>
    <dbReference type="NCBI Taxonomy" id="449393"/>
    <lineage>
        <taxon>unclassified sequences</taxon>
        <taxon>metagenomes</taxon>
        <taxon>ecological metagenomes</taxon>
    </lineage>
</organism>
<dbReference type="EMBL" id="CAFBLQ010000124">
    <property type="protein sequence ID" value="CAB4878003.1"/>
    <property type="molecule type" value="Genomic_DNA"/>
</dbReference>
<dbReference type="AlphaFoldDB" id="A0A6J7EDY4"/>
<proteinExistence type="predicted"/>
<accession>A0A6J7EDY4</accession>
<evidence type="ECO:0000313" key="1">
    <source>
        <dbReference type="EMBL" id="CAB4878003.1"/>
    </source>
</evidence>
<protein>
    <submittedName>
        <fullName evidence="1">Unannotated protein</fullName>
    </submittedName>
</protein>
<name>A0A6J7EDY4_9ZZZZ</name>
<sequence>MSLEERTIEPLGDHCEVCGTQLTQAELEDILQTGGPVLCAIHADDLVEDEDEDEDGPA</sequence>